<dbReference type="SMART" id="SM00028">
    <property type="entry name" value="TPR"/>
    <property type="match status" value="1"/>
</dbReference>
<dbReference type="eggNOG" id="COG2912">
    <property type="taxonomic scope" value="Bacteria"/>
</dbReference>
<dbReference type="Gene3D" id="1.25.40.10">
    <property type="entry name" value="Tetratricopeptide repeat domain"/>
    <property type="match status" value="1"/>
</dbReference>
<sequence length="297" mass="33583">MSMLTNQGSHERRLLRRLTQAAKQAAFQGNWERAVQLNQRITELSPRDVAAWNRLGHALAELGRVADARAAYQRVLEIEPGNAIAQRNVTRLEWLVSQTSDGTIPVPVRRPAPRADVFMEEMGRTYVTDLLRPAAPAVLAQLFPGQEVFLDIRDDAVIVLDADGTRLGQLEGRLARRVARLTREGNQYRAFVIQLTGDTLRVILREVFRTPHLLDTPSFPPQPKIAPPRPYLPEAFGRGEEIIEEEEFFPEEEEAEALEVEEEELVESEEEITEEPLSAVDEEALVVEFDIDETISE</sequence>
<proteinExistence type="predicted"/>
<dbReference type="HOGENOM" id="CLU_086998_0_0_0"/>
<dbReference type="OrthoDB" id="163949at2"/>
<dbReference type="PROSITE" id="PS50005">
    <property type="entry name" value="TPR"/>
    <property type="match status" value="1"/>
</dbReference>
<dbReference type="EMBL" id="CP001275">
    <property type="protein sequence ID" value="ACM04930.1"/>
    <property type="molecule type" value="Genomic_DNA"/>
</dbReference>
<dbReference type="Pfam" id="PF13432">
    <property type="entry name" value="TPR_16"/>
    <property type="match status" value="1"/>
</dbReference>
<reference evidence="2 3" key="1">
    <citation type="journal article" date="2009" name="PLoS ONE">
        <title>Complete genome sequence of the aerobic CO-oxidizing thermophile Thermomicrobium roseum.</title>
        <authorList>
            <person name="Wu D."/>
            <person name="Raymond J."/>
            <person name="Wu M."/>
            <person name="Chatterji S."/>
            <person name="Ren Q."/>
            <person name="Graham J.E."/>
            <person name="Bryant D.A."/>
            <person name="Robb F."/>
            <person name="Colman A."/>
            <person name="Tallon L.J."/>
            <person name="Badger J.H."/>
            <person name="Madupu R."/>
            <person name="Ward N.L."/>
            <person name="Eisen J.A."/>
        </authorList>
    </citation>
    <scope>NUCLEOTIDE SEQUENCE [LARGE SCALE GENOMIC DNA]</scope>
    <source>
        <strain evidence="3">ATCC 27502 / DSM 5159 / P-2</strain>
    </source>
</reference>
<evidence type="ECO:0000313" key="2">
    <source>
        <dbReference type="EMBL" id="ACM04930.1"/>
    </source>
</evidence>
<dbReference type="KEGG" id="tro:trd_0355"/>
<keyword evidence="1" id="KW-0802">TPR repeat</keyword>
<dbReference type="AlphaFoldDB" id="B9KY12"/>
<feature type="repeat" description="TPR" evidence="1">
    <location>
        <begin position="49"/>
        <end position="82"/>
    </location>
</feature>
<dbReference type="SUPFAM" id="SSF48452">
    <property type="entry name" value="TPR-like"/>
    <property type="match status" value="1"/>
</dbReference>
<organism evidence="2 3">
    <name type="scientific">Thermomicrobium roseum (strain ATCC 27502 / DSM 5159 / P-2)</name>
    <dbReference type="NCBI Taxonomy" id="309801"/>
    <lineage>
        <taxon>Bacteria</taxon>
        <taxon>Pseudomonadati</taxon>
        <taxon>Thermomicrobiota</taxon>
        <taxon>Thermomicrobia</taxon>
        <taxon>Thermomicrobiales</taxon>
        <taxon>Thermomicrobiaceae</taxon>
        <taxon>Thermomicrobium</taxon>
    </lineage>
</organism>
<protein>
    <submittedName>
        <fullName evidence="2">TPR domain protein</fullName>
    </submittedName>
</protein>
<accession>B9KY12</accession>
<dbReference type="STRING" id="309801.trd_0355"/>
<keyword evidence="3" id="KW-1185">Reference proteome</keyword>
<dbReference type="Proteomes" id="UP000000447">
    <property type="component" value="Chromosome"/>
</dbReference>
<evidence type="ECO:0000256" key="1">
    <source>
        <dbReference type="PROSITE-ProRule" id="PRU00339"/>
    </source>
</evidence>
<gene>
    <name evidence="2" type="ordered locus">trd_0355</name>
</gene>
<name>B9KY12_THERP</name>
<dbReference type="InterPro" id="IPR011990">
    <property type="entry name" value="TPR-like_helical_dom_sf"/>
</dbReference>
<dbReference type="RefSeq" id="WP_012641762.1">
    <property type="nucleotide sequence ID" value="NC_011959.1"/>
</dbReference>
<dbReference type="InterPro" id="IPR019734">
    <property type="entry name" value="TPR_rpt"/>
</dbReference>
<evidence type="ECO:0000313" key="3">
    <source>
        <dbReference type="Proteomes" id="UP000000447"/>
    </source>
</evidence>